<reference evidence="2" key="1">
    <citation type="journal article" date="2014" name="Int. J. Syst. Evol. Microbiol.">
        <title>Complete genome sequence of Corynebacterium casei LMG S-19264T (=DSM 44701T), isolated from a smear-ripened cheese.</title>
        <authorList>
            <consortium name="US DOE Joint Genome Institute (JGI-PGF)"/>
            <person name="Walter F."/>
            <person name="Albersmeier A."/>
            <person name="Kalinowski J."/>
            <person name="Ruckert C."/>
        </authorList>
    </citation>
    <scope>NUCLEOTIDE SEQUENCE</scope>
    <source>
        <strain evidence="2">JCM 13306</strain>
    </source>
</reference>
<feature type="transmembrane region" description="Helical" evidence="1">
    <location>
        <begin position="6"/>
        <end position="23"/>
    </location>
</feature>
<keyword evidence="1" id="KW-1133">Transmembrane helix</keyword>
<keyword evidence="1" id="KW-0812">Transmembrane</keyword>
<evidence type="ECO:0000313" key="3">
    <source>
        <dbReference type="Proteomes" id="UP000623958"/>
    </source>
</evidence>
<evidence type="ECO:0000313" key="2">
    <source>
        <dbReference type="EMBL" id="GHH60142.1"/>
    </source>
</evidence>
<keyword evidence="3" id="KW-1185">Reference proteome</keyword>
<dbReference type="AlphaFoldDB" id="A0A919KJY6"/>
<keyword evidence="1" id="KW-0472">Membrane</keyword>
<proteinExistence type="predicted"/>
<organism evidence="2 3">
    <name type="scientific">Xanthomonas boreopolis</name>
    <dbReference type="NCBI Taxonomy" id="86183"/>
    <lineage>
        <taxon>Bacteria</taxon>
        <taxon>Pseudomonadati</taxon>
        <taxon>Pseudomonadota</taxon>
        <taxon>Gammaproteobacteria</taxon>
        <taxon>Lysobacterales</taxon>
        <taxon>Lysobacteraceae</taxon>
        <taxon>Xanthomonas</taxon>
    </lineage>
</organism>
<feature type="transmembrane region" description="Helical" evidence="1">
    <location>
        <begin position="94"/>
        <end position="118"/>
    </location>
</feature>
<evidence type="ECO:0000256" key="1">
    <source>
        <dbReference type="SAM" id="Phobius"/>
    </source>
</evidence>
<dbReference type="Proteomes" id="UP000623958">
    <property type="component" value="Unassembled WGS sequence"/>
</dbReference>
<name>A0A919KJY6_9XANT</name>
<gene>
    <name evidence="2" type="ORF">GCM10009090_35140</name>
</gene>
<reference evidence="2" key="2">
    <citation type="submission" date="2020-09" db="EMBL/GenBank/DDBJ databases">
        <authorList>
            <person name="Sun Q."/>
            <person name="Ohkuma M."/>
        </authorList>
    </citation>
    <scope>NUCLEOTIDE SEQUENCE</scope>
    <source>
        <strain evidence="2">JCM 13306</strain>
    </source>
</reference>
<accession>A0A919KJY6</accession>
<comment type="caution">
    <text evidence="2">The sequence shown here is derived from an EMBL/GenBank/DDBJ whole genome shotgun (WGS) entry which is preliminary data.</text>
</comment>
<protein>
    <submittedName>
        <fullName evidence="2">Uncharacterized protein</fullName>
    </submittedName>
</protein>
<dbReference type="EMBL" id="BNBA01000043">
    <property type="protein sequence ID" value="GHH60142.1"/>
    <property type="molecule type" value="Genomic_DNA"/>
</dbReference>
<sequence length="120" mass="13361">MGGFLLGAVPGPFIILVNILRALSSGRQVQKIALEERRFSDPIFELSSGSSRMRMDYARKPETLLCDDDSERLRKAKLAMISERPRILRNCRRAVWLFLLGAPSGALLGHYLAVYLGLAA</sequence>